<evidence type="ECO:0000256" key="4">
    <source>
        <dbReference type="ARBA" id="ARBA00022741"/>
    </source>
</evidence>
<evidence type="ECO:0000256" key="2">
    <source>
        <dbReference type="ARBA" id="ARBA00011123"/>
    </source>
</evidence>
<dbReference type="InterPro" id="IPR006075">
    <property type="entry name" value="Asn/Gln-tRNA_Trfase_suB/E_cat"/>
</dbReference>
<keyword evidence="6 10" id="KW-0648">Protein biosynthesis</keyword>
<name>A0A1G2MD89_9BACT</name>
<keyword evidence="5 10" id="KW-0067">ATP-binding</keyword>
<dbReference type="SMART" id="SM00845">
    <property type="entry name" value="GatB_Yqey"/>
    <property type="match status" value="1"/>
</dbReference>
<comment type="function">
    <text evidence="7 10">Allows the formation of correctly charged Asn-tRNA(Asn) or Gln-tRNA(Gln) through the transamidation of misacylated Asp-tRNA(Asn) or Glu-tRNA(Gln) in organisms which lack either or both of asparaginyl-tRNA or glutaminyl-tRNA synthetases. The reaction takes place in the presence of glutamine and ATP through an activated phospho-Asp-tRNA(Asn) or phospho-Glu-tRNA(Gln).</text>
</comment>
<dbReference type="GO" id="GO:0006412">
    <property type="term" value="P:translation"/>
    <property type="evidence" value="ECO:0007669"/>
    <property type="project" value="UniProtKB-UniRule"/>
</dbReference>
<feature type="domain" description="Asn/Gln amidotransferase" evidence="11">
    <location>
        <begin position="364"/>
        <end position="513"/>
    </location>
</feature>
<dbReference type="InterPro" id="IPR023168">
    <property type="entry name" value="GatB_Yqey_C_2"/>
</dbReference>
<evidence type="ECO:0000256" key="10">
    <source>
        <dbReference type="HAMAP-Rule" id="MF_00121"/>
    </source>
</evidence>
<comment type="catalytic activity">
    <reaction evidence="9 10">
        <text>L-glutamyl-tRNA(Gln) + L-glutamine + ATP + H2O = L-glutaminyl-tRNA(Gln) + L-glutamate + ADP + phosphate + H(+)</text>
        <dbReference type="Rhea" id="RHEA:17521"/>
        <dbReference type="Rhea" id="RHEA-COMP:9681"/>
        <dbReference type="Rhea" id="RHEA-COMP:9684"/>
        <dbReference type="ChEBI" id="CHEBI:15377"/>
        <dbReference type="ChEBI" id="CHEBI:15378"/>
        <dbReference type="ChEBI" id="CHEBI:29985"/>
        <dbReference type="ChEBI" id="CHEBI:30616"/>
        <dbReference type="ChEBI" id="CHEBI:43474"/>
        <dbReference type="ChEBI" id="CHEBI:58359"/>
        <dbReference type="ChEBI" id="CHEBI:78520"/>
        <dbReference type="ChEBI" id="CHEBI:78521"/>
        <dbReference type="ChEBI" id="CHEBI:456216"/>
    </reaction>
</comment>
<dbReference type="EMBL" id="MHRJ01000055">
    <property type="protein sequence ID" value="OHA20992.1"/>
    <property type="molecule type" value="Genomic_DNA"/>
</dbReference>
<dbReference type="Pfam" id="PF02637">
    <property type="entry name" value="GatB_Yqey"/>
    <property type="match status" value="1"/>
</dbReference>
<protein>
    <recommendedName>
        <fullName evidence="10">Aspartyl/glutamyl-tRNA(Asn/Gln) amidotransferase subunit B</fullName>
        <shortName evidence="10">Asp/Glu-ADT subunit B</shortName>
        <ecNumber evidence="10">6.3.5.-</ecNumber>
    </recommendedName>
</protein>
<evidence type="ECO:0000256" key="3">
    <source>
        <dbReference type="ARBA" id="ARBA00022598"/>
    </source>
</evidence>
<evidence type="ECO:0000313" key="13">
    <source>
        <dbReference type="Proteomes" id="UP000176493"/>
    </source>
</evidence>
<dbReference type="NCBIfam" id="NF004012">
    <property type="entry name" value="PRK05477.1-2"/>
    <property type="match status" value="1"/>
</dbReference>
<evidence type="ECO:0000259" key="11">
    <source>
        <dbReference type="SMART" id="SM00845"/>
    </source>
</evidence>
<proteinExistence type="inferred from homology"/>
<comment type="subunit">
    <text evidence="2 10">Heterotrimer of A, B and C subunits.</text>
</comment>
<dbReference type="GO" id="GO:0050567">
    <property type="term" value="F:glutaminyl-tRNA synthase (glutamine-hydrolyzing) activity"/>
    <property type="evidence" value="ECO:0007669"/>
    <property type="project" value="UniProtKB-UniRule"/>
</dbReference>
<keyword evidence="3 10" id="KW-0436">Ligase</keyword>
<dbReference type="SUPFAM" id="SSF89095">
    <property type="entry name" value="GatB/YqeY motif"/>
    <property type="match status" value="1"/>
</dbReference>
<sequence length="514" mass="56733">MDYILTVGLEIHAELKTRTKMFCDSKNDPDEVRPNVNICSICMGHPGTLPVINKEAVKHILKVGLALGGQLAGFTEFDRKNYFYPDIPKGYQLSQYEFPLVSGGALNGVSITRVHLEEDTATSIHRDASPSPFHKRSGGLTSRGIFKSSVLAYSDTSFEKGGTKVEDEGGFSLVDFNRAGVPLMELVTEPVISSAREAADFARELQLLLRYLGASGANMEKGEMRVEANISVSKEREKLGTKVEVKNLNSFRAVERAITYEMNRHIECIESGQRVLQETRGWNEDTGKTFSQRRKEESHDYRYFPDPDLSKLAIADIPEFAVSRLKNEMPTLPWEKRQRYALLGIKADDAEILLANRSIAALLEAVEGELKDKSRLLLAANYSTSDLLGLIKKAGLDGNGAALPFSFSAFAKLIGMVADKKLSSRGAKDILRELFEKGGEPEELAAHLGLLQQSDEKDLQVVAEDVVAAHRKVAEDYKSGKTAALQFLVGQGMKATRGSANPEVLREMFISLLK</sequence>
<comment type="similarity">
    <text evidence="1 10">Belongs to the GatB/GatE family. GatB subfamily.</text>
</comment>
<dbReference type="FunFam" id="1.10.10.410:FF:000001">
    <property type="entry name" value="Aspartyl/glutamyl-tRNA(Asn/Gln) amidotransferase subunit B"/>
    <property type="match status" value="1"/>
</dbReference>
<evidence type="ECO:0000256" key="7">
    <source>
        <dbReference type="ARBA" id="ARBA00024799"/>
    </source>
</evidence>
<dbReference type="InterPro" id="IPR017958">
    <property type="entry name" value="Gln-tRNA_amidoTrfase_suB_CS"/>
</dbReference>
<dbReference type="GO" id="GO:0050566">
    <property type="term" value="F:asparaginyl-tRNA synthase (glutamine-hydrolyzing) activity"/>
    <property type="evidence" value="ECO:0007669"/>
    <property type="project" value="RHEA"/>
</dbReference>
<dbReference type="InterPro" id="IPR017959">
    <property type="entry name" value="Asn/Gln-tRNA_amidoTrfase_suB/E"/>
</dbReference>
<reference evidence="12 13" key="1">
    <citation type="journal article" date="2016" name="Nat. Commun.">
        <title>Thousands of microbial genomes shed light on interconnected biogeochemical processes in an aquifer system.</title>
        <authorList>
            <person name="Anantharaman K."/>
            <person name="Brown C.T."/>
            <person name="Hug L.A."/>
            <person name="Sharon I."/>
            <person name="Castelle C.J."/>
            <person name="Probst A.J."/>
            <person name="Thomas B.C."/>
            <person name="Singh A."/>
            <person name="Wilkins M.J."/>
            <person name="Karaoz U."/>
            <person name="Brodie E.L."/>
            <person name="Williams K.H."/>
            <person name="Hubbard S.S."/>
            <person name="Banfield J.F."/>
        </authorList>
    </citation>
    <scope>NUCLEOTIDE SEQUENCE [LARGE SCALE GENOMIC DNA]</scope>
</reference>
<dbReference type="GO" id="GO:0005524">
    <property type="term" value="F:ATP binding"/>
    <property type="evidence" value="ECO:0007669"/>
    <property type="project" value="UniProtKB-KW"/>
</dbReference>
<dbReference type="Proteomes" id="UP000176493">
    <property type="component" value="Unassembled WGS sequence"/>
</dbReference>
<dbReference type="InterPro" id="IPR004413">
    <property type="entry name" value="GatB"/>
</dbReference>
<dbReference type="Pfam" id="PF02934">
    <property type="entry name" value="GatB_N"/>
    <property type="match status" value="2"/>
</dbReference>
<evidence type="ECO:0000256" key="6">
    <source>
        <dbReference type="ARBA" id="ARBA00022917"/>
    </source>
</evidence>
<evidence type="ECO:0000256" key="5">
    <source>
        <dbReference type="ARBA" id="ARBA00022840"/>
    </source>
</evidence>
<evidence type="ECO:0000256" key="1">
    <source>
        <dbReference type="ARBA" id="ARBA00005306"/>
    </source>
</evidence>
<comment type="caution">
    <text evidence="12">The sequence shown here is derived from an EMBL/GenBank/DDBJ whole genome shotgun (WGS) entry which is preliminary data.</text>
</comment>
<dbReference type="SUPFAM" id="SSF55931">
    <property type="entry name" value="Glutamine synthetase/guanido kinase"/>
    <property type="match status" value="1"/>
</dbReference>
<accession>A0A1G2MD89</accession>
<dbReference type="EC" id="6.3.5.-" evidence="10"/>
<organism evidence="12 13">
    <name type="scientific">Candidatus Taylorbacteria bacterium RIFCSPHIGHO2_02_49_25</name>
    <dbReference type="NCBI Taxonomy" id="1802305"/>
    <lineage>
        <taxon>Bacteria</taxon>
        <taxon>Candidatus Tayloriibacteriota</taxon>
    </lineage>
</organism>
<dbReference type="InterPro" id="IPR003789">
    <property type="entry name" value="Asn/Gln_tRNA_amidoTrase-B-like"/>
</dbReference>
<evidence type="ECO:0000256" key="8">
    <source>
        <dbReference type="ARBA" id="ARBA00047380"/>
    </source>
</evidence>
<dbReference type="PANTHER" id="PTHR11659">
    <property type="entry name" value="GLUTAMYL-TRNA GLN AMIDOTRANSFERASE SUBUNIT B MITOCHONDRIAL AND PROKARYOTIC PET112-RELATED"/>
    <property type="match status" value="1"/>
</dbReference>
<dbReference type="InterPro" id="IPR018027">
    <property type="entry name" value="Asn/Gln_amidotransferase"/>
</dbReference>
<dbReference type="Gene3D" id="1.10.10.410">
    <property type="match status" value="1"/>
</dbReference>
<keyword evidence="4 10" id="KW-0547">Nucleotide-binding</keyword>
<gene>
    <name evidence="10" type="primary">gatB</name>
    <name evidence="12" type="ORF">A2W52_00845</name>
</gene>
<dbReference type="HAMAP" id="MF_00121">
    <property type="entry name" value="GatB"/>
    <property type="match status" value="1"/>
</dbReference>
<dbReference type="AlphaFoldDB" id="A0A1G2MD89"/>
<dbReference type="PROSITE" id="PS01234">
    <property type="entry name" value="GATB"/>
    <property type="match status" value="1"/>
</dbReference>
<comment type="catalytic activity">
    <reaction evidence="8 10">
        <text>L-aspartyl-tRNA(Asn) + L-glutamine + ATP + H2O = L-asparaginyl-tRNA(Asn) + L-glutamate + ADP + phosphate + 2 H(+)</text>
        <dbReference type="Rhea" id="RHEA:14513"/>
        <dbReference type="Rhea" id="RHEA-COMP:9674"/>
        <dbReference type="Rhea" id="RHEA-COMP:9677"/>
        <dbReference type="ChEBI" id="CHEBI:15377"/>
        <dbReference type="ChEBI" id="CHEBI:15378"/>
        <dbReference type="ChEBI" id="CHEBI:29985"/>
        <dbReference type="ChEBI" id="CHEBI:30616"/>
        <dbReference type="ChEBI" id="CHEBI:43474"/>
        <dbReference type="ChEBI" id="CHEBI:58359"/>
        <dbReference type="ChEBI" id="CHEBI:78515"/>
        <dbReference type="ChEBI" id="CHEBI:78516"/>
        <dbReference type="ChEBI" id="CHEBI:456216"/>
    </reaction>
</comment>
<evidence type="ECO:0000256" key="9">
    <source>
        <dbReference type="ARBA" id="ARBA00047913"/>
    </source>
</evidence>
<evidence type="ECO:0000313" key="12">
    <source>
        <dbReference type="EMBL" id="OHA20992.1"/>
    </source>
</evidence>
<dbReference type="InterPro" id="IPR014746">
    <property type="entry name" value="Gln_synth/guanido_kin_cat_dom"/>
</dbReference>